<name>A0A6A6ZSJ8_9PLEO</name>
<dbReference type="OrthoDB" id="5279008at2759"/>
<gene>
    <name evidence="1" type="ORF">CC86DRAFT_457598</name>
</gene>
<accession>A0A6A6ZSJ8</accession>
<protein>
    <recommendedName>
        <fullName evidence="3">F-box domain-containing protein</fullName>
    </recommendedName>
</protein>
<evidence type="ECO:0000313" key="1">
    <source>
        <dbReference type="EMBL" id="KAF2824050.1"/>
    </source>
</evidence>
<organism evidence="1 2">
    <name type="scientific">Ophiobolus disseminans</name>
    <dbReference type="NCBI Taxonomy" id="1469910"/>
    <lineage>
        <taxon>Eukaryota</taxon>
        <taxon>Fungi</taxon>
        <taxon>Dikarya</taxon>
        <taxon>Ascomycota</taxon>
        <taxon>Pezizomycotina</taxon>
        <taxon>Dothideomycetes</taxon>
        <taxon>Pleosporomycetidae</taxon>
        <taxon>Pleosporales</taxon>
        <taxon>Pleosporineae</taxon>
        <taxon>Phaeosphaeriaceae</taxon>
        <taxon>Ophiobolus</taxon>
    </lineage>
</organism>
<proteinExistence type="predicted"/>
<evidence type="ECO:0000313" key="2">
    <source>
        <dbReference type="Proteomes" id="UP000799424"/>
    </source>
</evidence>
<evidence type="ECO:0008006" key="3">
    <source>
        <dbReference type="Google" id="ProtNLM"/>
    </source>
</evidence>
<dbReference type="EMBL" id="MU006231">
    <property type="protein sequence ID" value="KAF2824050.1"/>
    <property type="molecule type" value="Genomic_DNA"/>
</dbReference>
<keyword evidence="2" id="KW-1185">Reference proteome</keyword>
<reference evidence="1" key="1">
    <citation type="journal article" date="2020" name="Stud. Mycol.">
        <title>101 Dothideomycetes genomes: a test case for predicting lifestyles and emergence of pathogens.</title>
        <authorList>
            <person name="Haridas S."/>
            <person name="Albert R."/>
            <person name="Binder M."/>
            <person name="Bloem J."/>
            <person name="Labutti K."/>
            <person name="Salamov A."/>
            <person name="Andreopoulos B."/>
            <person name="Baker S."/>
            <person name="Barry K."/>
            <person name="Bills G."/>
            <person name="Bluhm B."/>
            <person name="Cannon C."/>
            <person name="Castanera R."/>
            <person name="Culley D."/>
            <person name="Daum C."/>
            <person name="Ezra D."/>
            <person name="Gonzalez J."/>
            <person name="Henrissat B."/>
            <person name="Kuo A."/>
            <person name="Liang C."/>
            <person name="Lipzen A."/>
            <person name="Lutzoni F."/>
            <person name="Magnuson J."/>
            <person name="Mondo S."/>
            <person name="Nolan M."/>
            <person name="Ohm R."/>
            <person name="Pangilinan J."/>
            <person name="Park H.-J."/>
            <person name="Ramirez L."/>
            <person name="Alfaro M."/>
            <person name="Sun H."/>
            <person name="Tritt A."/>
            <person name="Yoshinaga Y."/>
            <person name="Zwiers L.-H."/>
            <person name="Turgeon B."/>
            <person name="Goodwin S."/>
            <person name="Spatafora J."/>
            <person name="Crous P."/>
            <person name="Grigoriev I."/>
        </authorList>
    </citation>
    <scope>NUCLEOTIDE SEQUENCE</scope>
    <source>
        <strain evidence="1">CBS 113818</strain>
    </source>
</reference>
<dbReference type="Proteomes" id="UP000799424">
    <property type="component" value="Unassembled WGS sequence"/>
</dbReference>
<dbReference type="AlphaFoldDB" id="A0A6A6ZSJ8"/>
<sequence length="360" mass="41127">MDHLSSLPAELIDNVCGHLPRKYDVQQLRLTSRQLCRSSQHAFDDRHFKVIRCMNTRDSLERLLDFVRNERVCKAVRELEIFPFLLMSKSAPRRFSVEPCTEGEKTKFANIHQVISDDPSQIHTQLSIQGQPGQSGPHPKYMEYDRMLRQRRRESYHKQRRDQAALVASGLDVKLLAKALRTLPALKSIKVVDRTEGDIDLPFGAMQFRRETGTPRPTTLNYTASEYLYLQLGAYTVSLILGALLQSNTDLEILAFCKMPYRPAEARDARSRKSSLTAAGSLKQRQMVDLKLSDIHNFALETWSFQYTLCSTYATDTATTWFVPLISRLISRHRRRLSPPSGAYWLFGSTPVTFTGDIGP</sequence>